<dbReference type="Proteomes" id="UP001159363">
    <property type="component" value="Chromosome 7"/>
</dbReference>
<evidence type="ECO:0000313" key="2">
    <source>
        <dbReference type="Proteomes" id="UP001159363"/>
    </source>
</evidence>
<sequence>MLLAKVECAGRNEEHRNGLGVVVSADTIQNCFAKSGFGKTDGGAEEESLDLEEGWEELKQHGASGDFEEYVHIDDAVSTKTAPLTDHDRKLDNIIPVATCKHREEDENVVSELPGKKEATSALSVLENVLAAGDVDTVILLDPQVVDSTGQQLTAIKRGAKALECNPLNGQESQSLGQQHLLLGRVTGSSTPTTRLDWLLTLTSRR</sequence>
<evidence type="ECO:0000313" key="1">
    <source>
        <dbReference type="EMBL" id="KAJ8877857.1"/>
    </source>
</evidence>
<proteinExistence type="predicted"/>
<dbReference type="EMBL" id="JARBHB010000008">
    <property type="protein sequence ID" value="KAJ8877857.1"/>
    <property type="molecule type" value="Genomic_DNA"/>
</dbReference>
<protein>
    <submittedName>
        <fullName evidence="1">Uncharacterized protein</fullName>
    </submittedName>
</protein>
<name>A0ABQ9H0R5_9NEOP</name>
<organism evidence="1 2">
    <name type="scientific">Dryococelus australis</name>
    <dbReference type="NCBI Taxonomy" id="614101"/>
    <lineage>
        <taxon>Eukaryota</taxon>
        <taxon>Metazoa</taxon>
        <taxon>Ecdysozoa</taxon>
        <taxon>Arthropoda</taxon>
        <taxon>Hexapoda</taxon>
        <taxon>Insecta</taxon>
        <taxon>Pterygota</taxon>
        <taxon>Neoptera</taxon>
        <taxon>Polyneoptera</taxon>
        <taxon>Phasmatodea</taxon>
        <taxon>Verophasmatodea</taxon>
        <taxon>Anareolatae</taxon>
        <taxon>Phasmatidae</taxon>
        <taxon>Eurycanthinae</taxon>
        <taxon>Dryococelus</taxon>
    </lineage>
</organism>
<accession>A0ABQ9H0R5</accession>
<keyword evidence="2" id="KW-1185">Reference proteome</keyword>
<reference evidence="1 2" key="1">
    <citation type="submission" date="2023-02" db="EMBL/GenBank/DDBJ databases">
        <title>LHISI_Scaffold_Assembly.</title>
        <authorList>
            <person name="Stuart O.P."/>
            <person name="Cleave R."/>
            <person name="Magrath M.J.L."/>
            <person name="Mikheyev A.S."/>
        </authorList>
    </citation>
    <scope>NUCLEOTIDE SEQUENCE [LARGE SCALE GENOMIC DNA]</scope>
    <source>
        <strain evidence="1">Daus_M_001</strain>
        <tissue evidence="1">Leg muscle</tissue>
    </source>
</reference>
<gene>
    <name evidence="1" type="ORF">PR048_022316</name>
</gene>
<comment type="caution">
    <text evidence="1">The sequence shown here is derived from an EMBL/GenBank/DDBJ whole genome shotgun (WGS) entry which is preliminary data.</text>
</comment>